<proteinExistence type="predicted"/>
<dbReference type="EMBL" id="CP029462">
    <property type="protein sequence ID" value="AXL21855.1"/>
    <property type="molecule type" value="Genomic_DNA"/>
</dbReference>
<evidence type="ECO:0000313" key="1">
    <source>
        <dbReference type="EMBL" id="AXL21855.1"/>
    </source>
</evidence>
<dbReference type="OrthoDB" id="2087397at2"/>
<dbReference type="RefSeq" id="WP_107196333.1">
    <property type="nucleotide sequence ID" value="NZ_CP029462.1"/>
</dbReference>
<sequence>MDWKQLDKVLRVYDKKFGSFPTIPYLKRNGAEWCMNVAQKCLESGKDGYEMGFFDPVPLEDMID</sequence>
<gene>
    <name evidence="1" type="ORF">DKB62_09935</name>
</gene>
<dbReference type="Proteomes" id="UP000254337">
    <property type="component" value="Chromosome"/>
</dbReference>
<name>A0A346B162_9FIRM</name>
<reference evidence="1 2" key="1">
    <citation type="submission" date="2018-05" db="EMBL/GenBank/DDBJ databases">
        <title>Complete genome sequence of Megasphaera sp. AJH120T, isolated from the ceca of a chicken.</title>
        <authorList>
            <person name="Maki J."/>
            <person name="Looft T."/>
        </authorList>
    </citation>
    <scope>NUCLEOTIDE SEQUENCE [LARGE SCALE GENOMIC DNA]</scope>
    <source>
        <strain evidence="1 2">AJH120</strain>
    </source>
</reference>
<protein>
    <submittedName>
        <fullName evidence="1">Uncharacterized protein</fullName>
    </submittedName>
</protein>
<organism evidence="1 2">
    <name type="scientific">Megasphaera stantonii</name>
    <dbReference type="NCBI Taxonomy" id="2144175"/>
    <lineage>
        <taxon>Bacteria</taxon>
        <taxon>Bacillati</taxon>
        <taxon>Bacillota</taxon>
        <taxon>Negativicutes</taxon>
        <taxon>Veillonellales</taxon>
        <taxon>Veillonellaceae</taxon>
        <taxon>Megasphaera</taxon>
    </lineage>
</organism>
<keyword evidence="2" id="KW-1185">Reference proteome</keyword>
<dbReference type="KEGG" id="meg:DKB62_09935"/>
<evidence type="ECO:0000313" key="2">
    <source>
        <dbReference type="Proteomes" id="UP000254337"/>
    </source>
</evidence>
<accession>A0A346B162</accession>
<dbReference type="AlphaFoldDB" id="A0A346B162"/>